<feature type="coiled-coil region" evidence="1">
    <location>
        <begin position="674"/>
        <end position="768"/>
    </location>
</feature>
<name>A0A0V0QNS5_PSEPJ</name>
<organism evidence="2 3">
    <name type="scientific">Pseudocohnilembus persalinus</name>
    <name type="common">Ciliate</name>
    <dbReference type="NCBI Taxonomy" id="266149"/>
    <lineage>
        <taxon>Eukaryota</taxon>
        <taxon>Sar</taxon>
        <taxon>Alveolata</taxon>
        <taxon>Ciliophora</taxon>
        <taxon>Intramacronucleata</taxon>
        <taxon>Oligohymenophorea</taxon>
        <taxon>Scuticociliatia</taxon>
        <taxon>Philasterida</taxon>
        <taxon>Pseudocohnilembidae</taxon>
        <taxon>Pseudocohnilembus</taxon>
    </lineage>
</organism>
<gene>
    <name evidence="2" type="ORF">PPERSA_04761</name>
</gene>
<dbReference type="EMBL" id="LDAU01000124">
    <property type="protein sequence ID" value="KRX03883.1"/>
    <property type="molecule type" value="Genomic_DNA"/>
</dbReference>
<evidence type="ECO:0000313" key="3">
    <source>
        <dbReference type="Proteomes" id="UP000054937"/>
    </source>
</evidence>
<evidence type="ECO:0000313" key="2">
    <source>
        <dbReference type="EMBL" id="KRX03883.1"/>
    </source>
</evidence>
<dbReference type="OMA" id="SHDEMIA"/>
<keyword evidence="1" id="KW-0175">Coiled coil</keyword>
<proteinExistence type="predicted"/>
<dbReference type="OrthoDB" id="10679428at2759"/>
<accession>A0A0V0QNS5</accession>
<keyword evidence="3" id="KW-1185">Reference proteome</keyword>
<protein>
    <submittedName>
        <fullName evidence="2">Uncharacterized protein</fullName>
    </submittedName>
</protein>
<feature type="coiled-coil region" evidence="1">
    <location>
        <begin position="508"/>
        <end position="545"/>
    </location>
</feature>
<evidence type="ECO:0000256" key="1">
    <source>
        <dbReference type="SAM" id="Coils"/>
    </source>
</evidence>
<dbReference type="AlphaFoldDB" id="A0A0V0QNS5"/>
<reference evidence="2 3" key="1">
    <citation type="journal article" date="2015" name="Sci. Rep.">
        <title>Genome of the facultative scuticociliatosis pathogen Pseudocohnilembus persalinus provides insight into its virulence through horizontal gene transfer.</title>
        <authorList>
            <person name="Xiong J."/>
            <person name="Wang G."/>
            <person name="Cheng J."/>
            <person name="Tian M."/>
            <person name="Pan X."/>
            <person name="Warren A."/>
            <person name="Jiang C."/>
            <person name="Yuan D."/>
            <person name="Miao W."/>
        </authorList>
    </citation>
    <scope>NUCLEOTIDE SEQUENCE [LARGE SCALE GENOMIC DNA]</scope>
    <source>
        <strain evidence="2">36N120E</strain>
    </source>
</reference>
<sequence length="778" mass="93076">MNIQEENTLNLIKQNILGELKQHILDQNFISSIKQQTTQRTWNNIYQHPYYSLDIAETKQFAYDQQKREWLWYKNLVLPNIPISISKRKLKDQQLNTEQLDNFNINKQFQEKKLQKNEHDLFVKFEDQKQIDNDSLSQEINIKNLRACVFCLRFLDMDKVEDIELVGNQVLELSEDSDATFIGLKFSENSFTSKTNYILLLTTIVSIENFEVFGIKSSPPLLLEARKKSWLRRKNVASLFDVFLPDLIDKQYERIAKDKQLLKGTIKSDVESLMYYFCNPYIRHKILHPFFLLLKFNKAITIYYNERIIKNLQQGSILKNIQKAINEALIEKNIEINQQNLENKPLLLVLQAPSEEKQIIDKVNQYLKVLNGPVLTFYKQEPEKIPKYFQILKYSIELKNEYKQTYNQLQRLKFETGSQASTFDPHQQLLQQQQQQQDQYYYYTQQSLQNYKRYNNYDDELKTLPEINNIHGNQNPYKQIQIDRNIGVKSVPSLYNPYCQQTIQLPYQQQINKNNEQSSNNFQSLKQQLKKKQNENKNLKAVQSSYRLIQPGSIRPPQIHPQTGENQGSLIIIQQPQNNTQLGNYYQPNYIQTYHPPQNYNMQQQLIMEDNYKQHLQINQQPHMFQRMERQPFPNQYQQQHYIQNDQVAQTQNLENQEKSKFQDFQNDSQTFLRQQLNDNKQQNQINNNELQQSNCQFDQIQIANQQFMTKYKQLQQQQEYLKMQQMKLQQEVEEKNILFQKQLVQDKQLLQKQLELSKNNNIETKEQSLNQFKIENN</sequence>
<dbReference type="Proteomes" id="UP000054937">
    <property type="component" value="Unassembled WGS sequence"/>
</dbReference>
<dbReference type="InParanoid" id="A0A0V0QNS5"/>
<comment type="caution">
    <text evidence="2">The sequence shown here is derived from an EMBL/GenBank/DDBJ whole genome shotgun (WGS) entry which is preliminary data.</text>
</comment>